<keyword evidence="1 4" id="KW-0560">Oxidoreductase</keyword>
<sequence length="417" mass="46270">MNKKVETQGKRILLSETVELGHKNQKGQVFTDPNEMFFDAERTPAFLTGSEVIREAIKRSSLDISVAYPITPQSEAAALIGELYAEGYLGDYFRGESEFAVMGECAGAAFGGARVFTTTAGPGTMRAMENFPMWAGSRLPIQVCVTCRGINSPLSIQPDTLEIYYLLETGMLVWHAETAQDLYDWILGGFLVSEQPDVHVPLALCCDGFFVTHTKDTVLLQSEEMCLPKYDPYRSPVTCMDMEVPPVRMMRDPFVMKSNYISYMTHASWQLEIHAAVERSRKHTKALMGGSLIETENLDREILIVSSGTAVSQGREAIRLLEEEHGIKVGLVKIKSLRPFPHEEVREATANAKHIIVPEFNVVGWLAREIKAIVPNNERVYAGPHVAGGMTMPSEVIVEEIMKHLGIKANTLSSRGS</sequence>
<gene>
    <name evidence="4" type="primary">porA</name>
    <name evidence="4" type="ORF">NITGR_90069</name>
</gene>
<reference evidence="4 5" key="1">
    <citation type="journal article" date="2013" name="Front. Microbiol.">
        <title>The genome of Nitrospina gracilis illuminates the metabolism and evolution of the major marine nitrite oxidizer.</title>
        <authorList>
            <person name="Luecker S."/>
            <person name="Nowka B."/>
            <person name="Rattei T."/>
            <person name="Spieck E."/>
            <person name="and Daims H."/>
        </authorList>
    </citation>
    <scope>NUCLEOTIDE SEQUENCE [LARGE SCALE GENOMIC DNA]</scope>
    <source>
        <strain evidence="4 5">3/211</strain>
    </source>
</reference>
<dbReference type="InterPro" id="IPR009014">
    <property type="entry name" value="Transketo_C/PFOR_II"/>
</dbReference>
<dbReference type="Gene3D" id="3.40.50.970">
    <property type="match status" value="1"/>
</dbReference>
<evidence type="ECO:0000259" key="2">
    <source>
        <dbReference type="Pfam" id="PF01855"/>
    </source>
</evidence>
<dbReference type="InParanoid" id="M1Z349"/>
<dbReference type="AlphaFoldDB" id="M1Z349"/>
<evidence type="ECO:0000259" key="3">
    <source>
        <dbReference type="Pfam" id="PF17147"/>
    </source>
</evidence>
<proteinExistence type="predicted"/>
<feature type="domain" description="Pyruvate:ferredoxin oxidoreductase core" evidence="3">
    <location>
        <begin position="301"/>
        <end position="381"/>
    </location>
</feature>
<dbReference type="RefSeq" id="WP_005011285.1">
    <property type="nucleotide sequence ID" value="NZ_HG422173.1"/>
</dbReference>
<dbReference type="InterPro" id="IPR050722">
    <property type="entry name" value="Pyruvate:ferred/Flavod_OxRd"/>
</dbReference>
<dbReference type="InterPro" id="IPR029061">
    <property type="entry name" value="THDP-binding"/>
</dbReference>
<dbReference type="PANTHER" id="PTHR32154:SF0">
    <property type="entry name" value="PYRUVATE-FLAVODOXIN OXIDOREDUCTASE-RELATED"/>
    <property type="match status" value="1"/>
</dbReference>
<feature type="domain" description="Pyruvate flavodoxin/ferredoxin oxidoreductase pyrimidine binding" evidence="2">
    <location>
        <begin position="56"/>
        <end position="275"/>
    </location>
</feature>
<dbReference type="Proteomes" id="UP000011704">
    <property type="component" value="Unassembled WGS sequence"/>
</dbReference>
<dbReference type="SUPFAM" id="SSF52518">
    <property type="entry name" value="Thiamin diphosphate-binding fold (THDP-binding)"/>
    <property type="match status" value="1"/>
</dbReference>
<dbReference type="GO" id="GO:0019164">
    <property type="term" value="F:pyruvate synthase activity"/>
    <property type="evidence" value="ECO:0007669"/>
    <property type="project" value="UniProtKB-EC"/>
</dbReference>
<dbReference type="PANTHER" id="PTHR32154">
    <property type="entry name" value="PYRUVATE-FLAVODOXIN OXIDOREDUCTASE-RELATED"/>
    <property type="match status" value="1"/>
</dbReference>
<dbReference type="EC" id="1.2.7.1" evidence="4"/>
<dbReference type="OrthoDB" id="9794954at2"/>
<dbReference type="STRING" id="1266370.NITGR_90069"/>
<dbReference type="GO" id="GO:0006979">
    <property type="term" value="P:response to oxidative stress"/>
    <property type="evidence" value="ECO:0007669"/>
    <property type="project" value="TreeGrafter"/>
</dbReference>
<dbReference type="Pfam" id="PF01855">
    <property type="entry name" value="POR_N"/>
    <property type="match status" value="1"/>
</dbReference>
<organism evidence="4 5">
    <name type="scientific">Nitrospina gracilis (strain 3/211)</name>
    <dbReference type="NCBI Taxonomy" id="1266370"/>
    <lineage>
        <taxon>Bacteria</taxon>
        <taxon>Pseudomonadati</taxon>
        <taxon>Nitrospinota/Tectimicrobiota group</taxon>
        <taxon>Nitrospinota</taxon>
        <taxon>Nitrospinia</taxon>
        <taxon>Nitrospinales</taxon>
        <taxon>Nitrospinaceae</taxon>
        <taxon>Nitrospina</taxon>
    </lineage>
</organism>
<dbReference type="CDD" id="cd07034">
    <property type="entry name" value="TPP_PYR_PFOR_IOR-alpha_like"/>
    <property type="match status" value="1"/>
</dbReference>
<keyword evidence="4" id="KW-0670">Pyruvate</keyword>
<dbReference type="HOGENOM" id="CLU_002569_5_0_0"/>
<evidence type="ECO:0000313" key="5">
    <source>
        <dbReference type="Proteomes" id="UP000011704"/>
    </source>
</evidence>
<comment type="caution">
    <text evidence="4">The sequence shown here is derived from an EMBL/GenBank/DDBJ whole genome shotgun (WGS) entry which is preliminary data.</text>
</comment>
<evidence type="ECO:0000256" key="1">
    <source>
        <dbReference type="ARBA" id="ARBA00023002"/>
    </source>
</evidence>
<dbReference type="SUPFAM" id="SSF52922">
    <property type="entry name" value="TK C-terminal domain-like"/>
    <property type="match status" value="1"/>
</dbReference>
<dbReference type="EMBL" id="CAQJ01000099">
    <property type="protein sequence ID" value="CCQ91930.1"/>
    <property type="molecule type" value="Genomic_DNA"/>
</dbReference>
<dbReference type="InterPro" id="IPR033412">
    <property type="entry name" value="PFOR_II"/>
</dbReference>
<dbReference type="InterPro" id="IPR002880">
    <property type="entry name" value="Pyrv_Fd/Flavodoxin_OxRdtase_N"/>
</dbReference>
<evidence type="ECO:0000313" key="4">
    <source>
        <dbReference type="EMBL" id="CCQ91930.1"/>
    </source>
</evidence>
<accession>M1Z349</accession>
<name>M1Z349_NITG3</name>
<dbReference type="Pfam" id="PF17147">
    <property type="entry name" value="PFOR_II"/>
    <property type="match status" value="1"/>
</dbReference>
<keyword evidence="5" id="KW-1185">Reference proteome</keyword>
<dbReference type="Gene3D" id="3.40.50.920">
    <property type="match status" value="1"/>
</dbReference>
<protein>
    <submittedName>
        <fullName evidence="4">Pyruvate:ferredoxin oxidoreductase, alpha subunit</fullName>
        <ecNumber evidence="4">1.2.7.1</ecNumber>
    </submittedName>
</protein>